<dbReference type="GO" id="GO:0051276">
    <property type="term" value="P:chromosome organization"/>
    <property type="evidence" value="ECO:0007669"/>
    <property type="project" value="InterPro"/>
</dbReference>
<evidence type="ECO:0000256" key="12">
    <source>
        <dbReference type="ARBA" id="ARBA00022806"/>
    </source>
</evidence>
<comment type="similarity">
    <text evidence="21">Belongs to the DEAD box helicase family. DDX6/DHH1 subfamily.</text>
</comment>
<comment type="catalytic activity">
    <reaction evidence="24">
        <text>ATP + H2O = ADP + phosphate + H(+)</text>
        <dbReference type="Rhea" id="RHEA:13065"/>
        <dbReference type="ChEBI" id="CHEBI:15377"/>
        <dbReference type="ChEBI" id="CHEBI:15378"/>
        <dbReference type="ChEBI" id="CHEBI:30616"/>
        <dbReference type="ChEBI" id="CHEBI:43474"/>
        <dbReference type="ChEBI" id="CHEBI:456216"/>
        <dbReference type="EC" id="3.6.4.13"/>
    </reaction>
</comment>
<feature type="coiled-coil region" evidence="26">
    <location>
        <begin position="930"/>
        <end position="957"/>
    </location>
</feature>
<gene>
    <name evidence="31" type="ORF">GQ26_0520200</name>
</gene>
<feature type="domain" description="DEAD-box RNA helicase Q" evidence="30">
    <location>
        <begin position="1247"/>
        <end position="1275"/>
    </location>
</feature>
<evidence type="ECO:0000256" key="19">
    <source>
        <dbReference type="ARBA" id="ARBA00023204"/>
    </source>
</evidence>
<accession>A0A093UNL4</accession>
<dbReference type="GO" id="GO:0003684">
    <property type="term" value="F:damaged DNA binding"/>
    <property type="evidence" value="ECO:0007669"/>
    <property type="project" value="TreeGrafter"/>
</dbReference>
<keyword evidence="6" id="KW-0158">Chromosome</keyword>
<keyword evidence="8" id="KW-0507">mRNA processing</keyword>
<evidence type="ECO:0000256" key="6">
    <source>
        <dbReference type="ARBA" id="ARBA00022454"/>
    </source>
</evidence>
<dbReference type="GO" id="GO:0030915">
    <property type="term" value="C:Smc5-Smc6 complex"/>
    <property type="evidence" value="ECO:0007669"/>
    <property type="project" value="TreeGrafter"/>
</dbReference>
<name>A0A093UNL4_TALMA</name>
<dbReference type="InterPro" id="IPR011545">
    <property type="entry name" value="DEAD/DEAH_box_helicase_dom"/>
</dbReference>
<keyword evidence="13" id="KW-0509">mRNA transport</keyword>
<evidence type="ECO:0000256" key="17">
    <source>
        <dbReference type="ARBA" id="ARBA00023054"/>
    </source>
</evidence>
<dbReference type="SMART" id="SM00487">
    <property type="entry name" value="DEXDc"/>
    <property type="match status" value="1"/>
</dbReference>
<dbReference type="InterPro" id="IPR038729">
    <property type="entry name" value="Rad50/SbcC_AAA"/>
</dbReference>
<dbReference type="InterPro" id="IPR014001">
    <property type="entry name" value="Helicase_ATP-bd"/>
</dbReference>
<dbReference type="CDD" id="cd18787">
    <property type="entry name" value="SF2_C_DEAD"/>
    <property type="match status" value="1"/>
</dbReference>
<dbReference type="GO" id="GO:0005634">
    <property type="term" value="C:nucleus"/>
    <property type="evidence" value="ECO:0007669"/>
    <property type="project" value="UniProtKB-SubCell"/>
</dbReference>
<dbReference type="EMBL" id="JPOX01000052">
    <property type="protein sequence ID" value="KFX41877.1"/>
    <property type="molecule type" value="Genomic_DNA"/>
</dbReference>
<evidence type="ECO:0000256" key="3">
    <source>
        <dbReference type="ARBA" id="ARBA00004286"/>
    </source>
</evidence>
<evidence type="ECO:0000259" key="28">
    <source>
        <dbReference type="PROSITE" id="PS51192"/>
    </source>
</evidence>
<evidence type="ECO:0000256" key="10">
    <source>
        <dbReference type="ARBA" id="ARBA00022763"/>
    </source>
</evidence>
<feature type="compositionally biased region" description="Low complexity" evidence="27">
    <location>
        <begin position="43"/>
        <end position="57"/>
    </location>
</feature>
<evidence type="ECO:0000256" key="21">
    <source>
        <dbReference type="ARBA" id="ARBA00038316"/>
    </source>
</evidence>
<sequence>MAPRKRTQDDSDEDDASSNSSNPTPVIAHPLLISNKRRRTSDDSISISGGSDTSEISHQTDARGREKSYVPWQAPQVDQEDEDALEQQQTQYIHDKHHGDEPNIPADHGIIERVDCFNFMCHEHFSVDLGPLINFIVGKNGSGKSAILTALTLCLGAKASVTNRGQSLKSFIKEGKESATIIVRIKNQGDGAYMPNEYGKSIIVERSFSKSGTSGFKIKSEAGKIISTKKGDLDAITDYFNLQIDNPMNVLSQDMARQFLSSSSPAEKYKFFVKGVQLEQLDNDYRVIEGYIDQMKERLEVQREDLKVFEGTRKRRSADWSSLINAIPSGNGSGIFGHKWLGHKSRTRRGDRIQEEIAKLDGQIASAESATAIFDRKYEEAERELETATELLNSTKEALSKAQDESQVLKDANAQDMAEHHDIKAEQRRIDQSVKSLNSAIEALKQQIADENKRLADIAGGDIARRQEELAHRRAEADEAEEKLNQHQGGFKDLQDAVRDADQIVKQVTAPIQKQKREIDQAETLLRSLSKDRGQALSGFSEKMPQLLNAIAREKSFNQRPVGPVGNHVRLKKPEWSAVIEQSLNNTLNSFIVTSKKDMNILMQIMQRLNCVMPILIGSNGAIDTTANEPDKRFDTILSVLEIDEDIVRRQLIINHAIEQIVLIENVEEASKILFEGGRVRNVRRCLCIDARDRRRGVTLSYGRTGEPSQAPIAPYVGRPRMKSDIDSQIKFQQDHIQALKRELNELQSKHTASQAELQRRMLALTEHKTKENELRIEQQRLSDAADALEDALEKDQVVDGKLETLQNTLKEREGEQKLAVNSLDDAKAALDSMREKLLKQRKAISAKDAEIKPLEDNVAIAESERLKVETQRRAVLNEKNHAYERVTDLKQERDARIGNKEEMNTRVTNYIEQASLVSPRVPVDEGETADSLDKKLEKLSKDLDRYDQQMGATREEIAGDLLNASKAVKAAETSYQSTERLEKELKRSINYRRERWKVFRAHISSRAKAQFTYLLSERSFRGRLLMDHEAKLLDLQVEPDITKNNAGGRGTKTLSGGEKSFSQICLLLSLWEAMGSPIRCLDEFDVYMDHINRKSSIDMLMLAARRSIGRQFILITPGSRSDISLAPDVRVKELAEPERGQSTLTFHSLLDNLQYSSYCDFDLAVILVLILTHSESRRLAATTLLDSTKPFSLVTTTITFTMVDAVTSQLNNTKLGETDGSWKDKLKIPAKDNRTQTEDVTATKGLEFEDFYIKRELMMGIFEAGFEKPSPIQEETIPVALTGRDILARAKNGTGKTAAFIIPTLERINPKSTKTQALILVPTRELALQTSQVCKTLGKHLGINVMVTTGGTGLMDDIIRLNDTVHIIVGTPGRVLDLASKGVADLSECPTFVMDEADKLLSPEFTPVIEQLLSFHPKDRQVMLFSATFPMIVKSFKDKHMRNPYEINLMDELTLRGITQYYAFVEEKQKVHCLNTLFSKLQINQSIIFCNSTNRVELLAKKITELGYSCFYSHARMLQHNRNRVFHDFRNGVCRNLVCSDLLTRGIDIQAVNVVINFDFPKNAETYLHRIGRSGRFGHLGLAINLINWDDRFNLYKIEQELGTEIQPIPQSIDKKLYVYDSPDTIPRPIASAPQPDETQQREQQGYRQGNHHPGGRYNNNAGRGRGGYRGRGGQGQRRGGYQNPHGHDGGKPQPTPAS</sequence>
<evidence type="ECO:0000256" key="26">
    <source>
        <dbReference type="SAM" id="Coils"/>
    </source>
</evidence>
<evidence type="ECO:0000256" key="5">
    <source>
        <dbReference type="ARBA" id="ARBA00012552"/>
    </source>
</evidence>
<dbReference type="FunFam" id="3.40.50.300:FF:000364">
    <property type="entry name" value="ATP-dependent RNA helicase DDX6"/>
    <property type="match status" value="1"/>
</dbReference>
<dbReference type="GO" id="GO:0000724">
    <property type="term" value="P:double-strand break repair via homologous recombination"/>
    <property type="evidence" value="ECO:0007669"/>
    <property type="project" value="TreeGrafter"/>
</dbReference>
<evidence type="ECO:0000256" key="4">
    <source>
        <dbReference type="ARBA" id="ARBA00006793"/>
    </source>
</evidence>
<dbReference type="PROSITE" id="PS51194">
    <property type="entry name" value="HELICASE_CTER"/>
    <property type="match status" value="1"/>
</dbReference>
<evidence type="ECO:0000256" key="25">
    <source>
        <dbReference type="PROSITE-ProRule" id="PRU00552"/>
    </source>
</evidence>
<dbReference type="PANTHER" id="PTHR19306:SF6">
    <property type="entry name" value="STRUCTURAL MAINTENANCE OF CHROMOSOMES PROTEIN 6"/>
    <property type="match status" value="1"/>
</dbReference>
<comment type="similarity">
    <text evidence="4">Belongs to the SMC family. SMC6 subfamily.</text>
</comment>
<dbReference type="GO" id="GO:0016787">
    <property type="term" value="F:hydrolase activity"/>
    <property type="evidence" value="ECO:0007669"/>
    <property type="project" value="UniProtKB-KW"/>
</dbReference>
<dbReference type="GO" id="GO:0051028">
    <property type="term" value="P:mRNA transport"/>
    <property type="evidence" value="ECO:0007669"/>
    <property type="project" value="UniProtKB-KW"/>
</dbReference>
<dbReference type="InterPro" id="IPR014014">
    <property type="entry name" value="RNA_helicase_DEAD_Q_motif"/>
</dbReference>
<keyword evidence="19" id="KW-0234">DNA repair</keyword>
<dbReference type="FunFam" id="3.40.50.300:FF:000114">
    <property type="entry name" value="ATP-dependent RNA helicase DDX6"/>
    <property type="match status" value="1"/>
</dbReference>
<dbReference type="GO" id="GO:0006397">
    <property type="term" value="P:mRNA processing"/>
    <property type="evidence" value="ECO:0007669"/>
    <property type="project" value="UniProtKB-KW"/>
</dbReference>
<protein>
    <recommendedName>
        <fullName evidence="22">ATP-dependent RNA helicase DHH1</fullName>
        <ecNumber evidence="5">3.6.4.13</ecNumber>
    </recommendedName>
    <alternativeName>
        <fullName evidence="23">ATP-dependent RNA helicase dhh1</fullName>
    </alternativeName>
</protein>
<dbReference type="HOGENOM" id="CLU_240912_0_0_1"/>
<dbReference type="GO" id="GO:0003697">
    <property type="term" value="F:single-stranded DNA binding"/>
    <property type="evidence" value="ECO:0007669"/>
    <property type="project" value="TreeGrafter"/>
</dbReference>
<comment type="caution">
    <text evidence="31">The sequence shown here is derived from an EMBL/GenBank/DDBJ whole genome shotgun (WGS) entry which is preliminary data.</text>
</comment>
<dbReference type="Pfam" id="PF00270">
    <property type="entry name" value="DEAD"/>
    <property type="match status" value="1"/>
</dbReference>
<dbReference type="InterPro" id="IPR010935">
    <property type="entry name" value="SMC_hinge"/>
</dbReference>
<keyword evidence="15" id="KW-0810">Translation regulation</keyword>
<dbReference type="SMART" id="SM00490">
    <property type="entry name" value="HELICc"/>
    <property type="match status" value="1"/>
</dbReference>
<evidence type="ECO:0000256" key="24">
    <source>
        <dbReference type="ARBA" id="ARBA00047984"/>
    </source>
</evidence>
<evidence type="ECO:0000256" key="20">
    <source>
        <dbReference type="ARBA" id="ARBA00023242"/>
    </source>
</evidence>
<feature type="coiled-coil region" evidence="26">
    <location>
        <begin position="278"/>
        <end position="312"/>
    </location>
</feature>
<feature type="short sequence motif" description="Q motif" evidence="25">
    <location>
        <begin position="1247"/>
        <end position="1275"/>
    </location>
</feature>
<evidence type="ECO:0000256" key="8">
    <source>
        <dbReference type="ARBA" id="ARBA00022664"/>
    </source>
</evidence>
<dbReference type="GO" id="GO:0000932">
    <property type="term" value="C:P-body"/>
    <property type="evidence" value="ECO:0007669"/>
    <property type="project" value="UniProtKB-SubCell"/>
</dbReference>
<evidence type="ECO:0000256" key="1">
    <source>
        <dbReference type="ARBA" id="ARBA00004123"/>
    </source>
</evidence>
<keyword evidence="11" id="KW-0378">Hydrolase</keyword>
<dbReference type="PANTHER" id="PTHR19306">
    <property type="entry name" value="STRUCTURAL MAINTENANCE OF CHROMOSOMES 5,6 SMC5, SMC6"/>
    <property type="match status" value="1"/>
</dbReference>
<feature type="coiled-coil region" evidence="26">
    <location>
        <begin position="730"/>
        <end position="795"/>
    </location>
</feature>
<dbReference type="SUPFAM" id="SSF52540">
    <property type="entry name" value="P-loop containing nucleoside triphosphate hydrolases"/>
    <property type="match status" value="2"/>
</dbReference>
<keyword evidence="14" id="KW-0067">ATP-binding</keyword>
<keyword evidence="9" id="KW-0547">Nucleotide-binding</keyword>
<dbReference type="GO" id="GO:0035861">
    <property type="term" value="C:site of double-strand break"/>
    <property type="evidence" value="ECO:0007669"/>
    <property type="project" value="TreeGrafter"/>
</dbReference>
<feature type="region of interest" description="Disordered" evidence="27">
    <location>
        <begin position="1"/>
        <end position="69"/>
    </location>
</feature>
<reference key="1">
    <citation type="journal article" date="2014" name="PLoS Genet.">
        <title>Signature Gene Expression Reveals Novel Clues to the Molecular Mechanisms of Dimorphic Transition in Penicillium marneffei.</title>
        <authorList>
            <person name="Yang E."/>
            <person name="Wang G."/>
            <person name="Cai J."/>
            <person name="Woo P.C."/>
            <person name="Lau S.K."/>
            <person name="Yuen K.-Y."/>
            <person name="Chow W.-N."/>
            <person name="Lin X."/>
        </authorList>
    </citation>
    <scope>NUCLEOTIDE SEQUENCE [LARGE SCALE GENOMIC DNA]</scope>
    <source>
        <strain>PM1</strain>
    </source>
</reference>
<evidence type="ECO:0000256" key="2">
    <source>
        <dbReference type="ARBA" id="ARBA00004201"/>
    </source>
</evidence>
<dbReference type="eggNOG" id="KOG0250">
    <property type="taxonomic scope" value="Eukaryota"/>
</dbReference>
<dbReference type="EC" id="3.6.4.13" evidence="5"/>
<keyword evidence="12 31" id="KW-0347">Helicase</keyword>
<evidence type="ECO:0000256" key="18">
    <source>
        <dbReference type="ARBA" id="ARBA00023172"/>
    </source>
</evidence>
<feature type="region of interest" description="Disordered" evidence="27">
    <location>
        <begin position="1625"/>
        <end position="1700"/>
    </location>
</feature>
<evidence type="ECO:0000256" key="7">
    <source>
        <dbReference type="ARBA" id="ARBA00022490"/>
    </source>
</evidence>
<evidence type="ECO:0000259" key="29">
    <source>
        <dbReference type="PROSITE" id="PS51194"/>
    </source>
</evidence>
<evidence type="ECO:0000256" key="16">
    <source>
        <dbReference type="ARBA" id="ARBA00022884"/>
    </source>
</evidence>
<evidence type="ECO:0000256" key="22">
    <source>
        <dbReference type="ARBA" id="ARBA00040210"/>
    </source>
</evidence>
<dbReference type="PROSITE" id="PS51195">
    <property type="entry name" value="Q_MOTIF"/>
    <property type="match status" value="1"/>
</dbReference>
<dbReference type="GO" id="GO:0010494">
    <property type="term" value="C:cytoplasmic stress granule"/>
    <property type="evidence" value="ECO:0007669"/>
    <property type="project" value="UniProtKB-ARBA"/>
</dbReference>
<dbReference type="InterPro" id="IPR001650">
    <property type="entry name" value="Helicase_C-like"/>
</dbReference>
<dbReference type="PROSITE" id="PS51192">
    <property type="entry name" value="HELICASE_ATP_BIND_1"/>
    <property type="match status" value="1"/>
</dbReference>
<evidence type="ECO:0000256" key="11">
    <source>
        <dbReference type="ARBA" id="ARBA00022801"/>
    </source>
</evidence>
<keyword evidence="17 26" id="KW-0175">Coiled coil</keyword>
<proteinExistence type="inferred from homology"/>
<keyword evidence="7" id="KW-0963">Cytoplasm</keyword>
<dbReference type="PROSITE" id="PS00039">
    <property type="entry name" value="DEAD_ATP_HELICASE"/>
    <property type="match status" value="1"/>
</dbReference>
<evidence type="ECO:0000256" key="15">
    <source>
        <dbReference type="ARBA" id="ARBA00022845"/>
    </source>
</evidence>
<evidence type="ECO:0000256" key="9">
    <source>
        <dbReference type="ARBA" id="ARBA00022741"/>
    </source>
</evidence>
<dbReference type="CDD" id="cd17940">
    <property type="entry name" value="DEADc_DDX6"/>
    <property type="match status" value="1"/>
</dbReference>
<dbReference type="GO" id="GO:0003723">
    <property type="term" value="F:RNA binding"/>
    <property type="evidence" value="ECO:0007669"/>
    <property type="project" value="UniProtKB-KW"/>
</dbReference>
<keyword evidence="18" id="KW-0233">DNA recombination</keyword>
<keyword evidence="10" id="KW-0227">DNA damage</keyword>
<evidence type="ECO:0000256" key="13">
    <source>
        <dbReference type="ARBA" id="ARBA00022816"/>
    </source>
</evidence>
<dbReference type="GO" id="GO:0006417">
    <property type="term" value="P:regulation of translation"/>
    <property type="evidence" value="ECO:0007669"/>
    <property type="project" value="UniProtKB-KW"/>
</dbReference>
<keyword evidence="13" id="KW-0813">Transport</keyword>
<dbReference type="Gene3D" id="3.40.50.300">
    <property type="entry name" value="P-loop containing nucleotide triphosphate hydrolases"/>
    <property type="match status" value="4"/>
</dbReference>
<reference evidence="31" key="2">
    <citation type="journal article" date="2014" name="PLoS Genet.">
        <title>Signature gene expression reveals novel clues to the molecular mechanisms of dimorphic transition in Penicillium marneffei.</title>
        <authorList>
            <person name="Yang E."/>
            <person name="Wang G."/>
            <person name="Cai J."/>
            <person name="Woo P.C."/>
            <person name="Lau S.K."/>
            <person name="Yuen K.-Y."/>
            <person name="Chow W.-N."/>
            <person name="Lin X."/>
        </authorList>
    </citation>
    <scope>NUCLEOTIDE SEQUENCE</scope>
    <source>
        <strain evidence="31">PM1</strain>
    </source>
</reference>
<comment type="subcellular location">
    <subcellularLocation>
        <location evidence="3">Chromosome</location>
    </subcellularLocation>
    <subcellularLocation>
        <location evidence="2">Cytoplasm</location>
        <location evidence="2">P-body</location>
    </subcellularLocation>
    <subcellularLocation>
        <location evidence="1">Nucleus</location>
    </subcellularLocation>
</comment>
<dbReference type="GO" id="GO:0003724">
    <property type="term" value="F:RNA helicase activity"/>
    <property type="evidence" value="ECO:0007669"/>
    <property type="project" value="UniProtKB-EC"/>
</dbReference>
<dbReference type="Pfam" id="PF13476">
    <property type="entry name" value="AAA_23"/>
    <property type="match status" value="1"/>
</dbReference>
<keyword evidence="20" id="KW-0539">Nucleus</keyword>
<keyword evidence="16" id="KW-0694">RNA-binding</keyword>
<evidence type="ECO:0000259" key="30">
    <source>
        <dbReference type="PROSITE" id="PS51195"/>
    </source>
</evidence>
<evidence type="ECO:0000256" key="27">
    <source>
        <dbReference type="SAM" id="MobiDB-lite"/>
    </source>
</evidence>
<evidence type="ECO:0000256" key="23">
    <source>
        <dbReference type="ARBA" id="ARBA00040448"/>
    </source>
</evidence>
<feature type="compositionally biased region" description="Gly residues" evidence="27">
    <location>
        <begin position="1665"/>
        <end position="1680"/>
    </location>
</feature>
<dbReference type="Pfam" id="PF06470">
    <property type="entry name" value="SMC_hinge"/>
    <property type="match status" value="1"/>
</dbReference>
<dbReference type="GO" id="GO:0005524">
    <property type="term" value="F:ATP binding"/>
    <property type="evidence" value="ECO:0007669"/>
    <property type="project" value="UniProtKB-KW"/>
</dbReference>
<evidence type="ECO:0000313" key="31">
    <source>
        <dbReference type="EMBL" id="KFX41877.1"/>
    </source>
</evidence>
<feature type="compositionally biased region" description="Basic and acidic residues" evidence="27">
    <location>
        <begin position="58"/>
        <end position="68"/>
    </location>
</feature>
<dbReference type="InterPro" id="IPR000629">
    <property type="entry name" value="RNA-helicase_DEAD-box_CS"/>
</dbReference>
<dbReference type="Pfam" id="PF00271">
    <property type="entry name" value="Helicase_C"/>
    <property type="match status" value="1"/>
</dbReference>
<feature type="coiled-coil region" evidence="26">
    <location>
        <begin position="364"/>
        <end position="532"/>
    </location>
</feature>
<organism evidence="31">
    <name type="scientific">Talaromyces marneffei PM1</name>
    <dbReference type="NCBI Taxonomy" id="1077442"/>
    <lineage>
        <taxon>Eukaryota</taxon>
        <taxon>Fungi</taxon>
        <taxon>Dikarya</taxon>
        <taxon>Ascomycota</taxon>
        <taxon>Pezizomycotina</taxon>
        <taxon>Eurotiomycetes</taxon>
        <taxon>Eurotiomycetidae</taxon>
        <taxon>Eurotiales</taxon>
        <taxon>Trichocomaceae</taxon>
        <taxon>Talaromyces</taxon>
        <taxon>Talaromyces sect. Talaromyces</taxon>
    </lineage>
</organism>
<evidence type="ECO:0000256" key="14">
    <source>
        <dbReference type="ARBA" id="ARBA00022840"/>
    </source>
</evidence>
<feature type="domain" description="Helicase C-terminal" evidence="29">
    <location>
        <begin position="1458"/>
        <end position="1618"/>
    </location>
</feature>
<dbReference type="InterPro" id="IPR027417">
    <property type="entry name" value="P-loop_NTPase"/>
</dbReference>
<feature type="domain" description="Helicase ATP-binding" evidence="28">
    <location>
        <begin position="1278"/>
        <end position="1448"/>
    </location>
</feature>